<evidence type="ECO:0000256" key="8">
    <source>
        <dbReference type="ARBA" id="ARBA00023186"/>
    </source>
</evidence>
<gene>
    <name evidence="11" type="primary">CCT3</name>
    <name evidence="11" type="ORF">LTR25_008226</name>
</gene>
<dbReference type="NCBIfam" id="NF041083">
    <property type="entry name" value="thermosome_beta"/>
    <property type="match status" value="1"/>
</dbReference>
<dbReference type="PROSITE" id="PS00751">
    <property type="entry name" value="TCP1_2"/>
    <property type="match status" value="1"/>
</dbReference>
<keyword evidence="12" id="KW-1185">Reference proteome</keyword>
<dbReference type="InterPro" id="IPR002423">
    <property type="entry name" value="Cpn60/GroEL/TCP-1"/>
</dbReference>
<evidence type="ECO:0000313" key="11">
    <source>
        <dbReference type="EMBL" id="KAK5531896.1"/>
    </source>
</evidence>
<evidence type="ECO:0000256" key="9">
    <source>
        <dbReference type="RuleBase" id="RU004187"/>
    </source>
</evidence>
<dbReference type="PROSITE" id="PS00995">
    <property type="entry name" value="TCP1_3"/>
    <property type="match status" value="1"/>
</dbReference>
<dbReference type="InterPro" id="IPR012719">
    <property type="entry name" value="Chap_CCT_gamma"/>
</dbReference>
<name>A0AAV9Q0K7_9PEZI</name>
<sequence>MLKMLLDPMGGIVLTNDGHAILREIEVAHPAAKSMIELSRTQDEEVGDGTTTVIILAGEILAQALPQLERNIHPVVIIQAFKRALADALAIVEEISMPVDTSNDKSMISLIESSIGTKTISRYSELMCSLALKAVRTVAQDQAFFSSGGQTNGAGKPQTSTNSIKPPEVDIKRYARVEKIPGGEIEDSRVLDGVMLNKDITHASMRRRIENPRIVLLDCPLEYKKGESQTNIEITDEDSWNKILQIEEEQIKKMCDAILAVKPDLVITEKGVSDLAQHYFVKAGVTALRRVRKTDNNRISRATGATVVNRVDDLQESDVGTECGLFEIEKIGDEYFTFLTKCKNPKACTILLRGPSKDILNEIERNLQDAMSVARNVMFHPRLSPGGGATEMAVSVRLAQKAKSVEGVMQWPYRAVAEAMEVIPRTLIQNAGASPIRILTQLRAKQAEGKSTFGIDGDTGNVVDMKEYGVWEPEAVKTQSIKTAVESACLLLRVDDICGAKSAKQVGGSGLSGGAGGEE</sequence>
<keyword evidence="6 9" id="KW-0547">Nucleotide-binding</keyword>
<dbReference type="EMBL" id="JAXLQG010000016">
    <property type="protein sequence ID" value="KAK5531896.1"/>
    <property type="molecule type" value="Genomic_DNA"/>
</dbReference>
<evidence type="ECO:0000256" key="4">
    <source>
        <dbReference type="ARBA" id="ARBA00017187"/>
    </source>
</evidence>
<dbReference type="Gene3D" id="1.10.560.10">
    <property type="entry name" value="GroEL-like equatorial domain"/>
    <property type="match status" value="1"/>
</dbReference>
<dbReference type="GO" id="GO:0005832">
    <property type="term" value="C:chaperonin-containing T-complex"/>
    <property type="evidence" value="ECO:0007669"/>
    <property type="project" value="UniProtKB-ARBA"/>
</dbReference>
<dbReference type="InterPro" id="IPR017998">
    <property type="entry name" value="Chaperone_TCP-1"/>
</dbReference>
<dbReference type="FunFam" id="3.50.7.10:FF:000005">
    <property type="entry name" value="T-complex protein 1 subunit gamma"/>
    <property type="match status" value="1"/>
</dbReference>
<comment type="similarity">
    <text evidence="2 9">Belongs to the TCP-1 chaperonin family.</text>
</comment>
<evidence type="ECO:0000256" key="2">
    <source>
        <dbReference type="ARBA" id="ARBA00008020"/>
    </source>
</evidence>
<accession>A0AAV9Q0K7</accession>
<dbReference type="GO" id="GO:0005524">
    <property type="term" value="F:ATP binding"/>
    <property type="evidence" value="ECO:0007669"/>
    <property type="project" value="UniProtKB-KW"/>
</dbReference>
<dbReference type="CDD" id="cd03337">
    <property type="entry name" value="TCP1_gamma"/>
    <property type="match status" value="1"/>
</dbReference>
<dbReference type="GO" id="GO:0051082">
    <property type="term" value="F:unfolded protein binding"/>
    <property type="evidence" value="ECO:0007669"/>
    <property type="project" value="InterPro"/>
</dbReference>
<dbReference type="PRINTS" id="PR00304">
    <property type="entry name" value="TCOMPLEXTCP1"/>
</dbReference>
<dbReference type="GO" id="GO:0016887">
    <property type="term" value="F:ATP hydrolysis activity"/>
    <property type="evidence" value="ECO:0007669"/>
    <property type="project" value="InterPro"/>
</dbReference>
<dbReference type="SUPFAM" id="SSF52029">
    <property type="entry name" value="GroEL apical domain-like"/>
    <property type="match status" value="1"/>
</dbReference>
<evidence type="ECO:0000256" key="6">
    <source>
        <dbReference type="ARBA" id="ARBA00022741"/>
    </source>
</evidence>
<dbReference type="SUPFAM" id="SSF54849">
    <property type="entry name" value="GroEL-intermediate domain like"/>
    <property type="match status" value="1"/>
</dbReference>
<dbReference type="InterPro" id="IPR002194">
    <property type="entry name" value="Chaperonin_TCP-1_CS"/>
</dbReference>
<dbReference type="PANTHER" id="PTHR11353">
    <property type="entry name" value="CHAPERONIN"/>
    <property type="match status" value="1"/>
</dbReference>
<dbReference type="Gene3D" id="3.30.260.10">
    <property type="entry name" value="TCP-1-like chaperonin intermediate domain"/>
    <property type="match status" value="1"/>
</dbReference>
<dbReference type="Pfam" id="PF00118">
    <property type="entry name" value="Cpn60_TCP1"/>
    <property type="match status" value="1"/>
</dbReference>
<dbReference type="AlphaFoldDB" id="A0AAV9Q0K7"/>
<evidence type="ECO:0000256" key="5">
    <source>
        <dbReference type="ARBA" id="ARBA00022490"/>
    </source>
</evidence>
<evidence type="ECO:0000256" key="7">
    <source>
        <dbReference type="ARBA" id="ARBA00022840"/>
    </source>
</evidence>
<organism evidence="11 12">
    <name type="scientific">Vermiconidia calcicola</name>
    <dbReference type="NCBI Taxonomy" id="1690605"/>
    <lineage>
        <taxon>Eukaryota</taxon>
        <taxon>Fungi</taxon>
        <taxon>Dikarya</taxon>
        <taxon>Ascomycota</taxon>
        <taxon>Pezizomycotina</taxon>
        <taxon>Dothideomycetes</taxon>
        <taxon>Dothideomycetidae</taxon>
        <taxon>Mycosphaerellales</taxon>
        <taxon>Extremaceae</taxon>
        <taxon>Vermiconidia</taxon>
    </lineage>
</organism>
<dbReference type="NCBIfam" id="TIGR02344">
    <property type="entry name" value="chap_CCT_gamma"/>
    <property type="match status" value="1"/>
</dbReference>
<evidence type="ECO:0000313" key="12">
    <source>
        <dbReference type="Proteomes" id="UP001345827"/>
    </source>
</evidence>
<comment type="subcellular location">
    <subcellularLocation>
        <location evidence="1">Cytoplasm</location>
    </subcellularLocation>
</comment>
<keyword evidence="5" id="KW-0963">Cytoplasm</keyword>
<dbReference type="InterPro" id="IPR053374">
    <property type="entry name" value="TCP-1_chaperonin"/>
</dbReference>
<dbReference type="InterPro" id="IPR027410">
    <property type="entry name" value="TCP-1-like_intermed_sf"/>
</dbReference>
<keyword evidence="7 9" id="KW-0067">ATP-binding</keyword>
<comment type="subunit">
    <text evidence="3">Heterooligomeric complex of about 850 to 900 kDa that forms two stacked rings, 12 to 16 nm in diameter.</text>
</comment>
<comment type="caution">
    <text evidence="11">The sequence shown here is derived from an EMBL/GenBank/DDBJ whole genome shotgun (WGS) entry which is preliminary data.</text>
</comment>
<evidence type="ECO:0000256" key="10">
    <source>
        <dbReference type="RuleBase" id="RU004191"/>
    </source>
</evidence>
<proteinExistence type="inferred from homology"/>
<dbReference type="InterPro" id="IPR027409">
    <property type="entry name" value="GroEL-like_apical_dom_sf"/>
</dbReference>
<reference evidence="11 12" key="1">
    <citation type="submission" date="2023-06" db="EMBL/GenBank/DDBJ databases">
        <title>Black Yeasts Isolated from many extreme environments.</title>
        <authorList>
            <person name="Coleine C."/>
            <person name="Stajich J.E."/>
            <person name="Selbmann L."/>
        </authorList>
    </citation>
    <scope>NUCLEOTIDE SEQUENCE [LARGE SCALE GENOMIC DNA]</scope>
    <source>
        <strain evidence="11 12">CCFEE 5887</strain>
    </source>
</reference>
<dbReference type="Proteomes" id="UP001345827">
    <property type="component" value="Unassembled WGS sequence"/>
</dbReference>
<dbReference type="GO" id="GO:0140662">
    <property type="term" value="F:ATP-dependent protein folding chaperone"/>
    <property type="evidence" value="ECO:0007669"/>
    <property type="project" value="InterPro"/>
</dbReference>
<evidence type="ECO:0000256" key="1">
    <source>
        <dbReference type="ARBA" id="ARBA00004496"/>
    </source>
</evidence>
<evidence type="ECO:0000256" key="3">
    <source>
        <dbReference type="ARBA" id="ARBA00011531"/>
    </source>
</evidence>
<keyword evidence="8 9" id="KW-0143">Chaperone</keyword>
<dbReference type="Gene3D" id="3.50.7.10">
    <property type="entry name" value="GroEL"/>
    <property type="match status" value="1"/>
</dbReference>
<protein>
    <recommendedName>
        <fullName evidence="4 10">T-complex protein 1 subunit gamma</fullName>
    </recommendedName>
</protein>
<dbReference type="SUPFAM" id="SSF48592">
    <property type="entry name" value="GroEL equatorial domain-like"/>
    <property type="match status" value="1"/>
</dbReference>
<dbReference type="InterPro" id="IPR027413">
    <property type="entry name" value="GROEL-like_equatorial_sf"/>
</dbReference>